<dbReference type="OrthoDB" id="5874910at2759"/>
<dbReference type="Gene3D" id="3.40.33.10">
    <property type="entry name" value="CAP"/>
    <property type="match status" value="1"/>
</dbReference>
<accession>A0A0B1S4M9</accession>
<evidence type="ECO:0000259" key="1">
    <source>
        <dbReference type="SMART" id="SM00198"/>
    </source>
</evidence>
<dbReference type="SUPFAM" id="SSF55797">
    <property type="entry name" value="PR-1-like"/>
    <property type="match status" value="1"/>
</dbReference>
<gene>
    <name evidence="2" type="ORF">OESDEN_20440</name>
</gene>
<feature type="non-terminal residue" evidence="2">
    <location>
        <position position="1"/>
    </location>
</feature>
<protein>
    <submittedName>
        <fullName evidence="2">SCP-like protein</fullName>
    </submittedName>
</protein>
<evidence type="ECO:0000313" key="3">
    <source>
        <dbReference type="Proteomes" id="UP000053660"/>
    </source>
</evidence>
<evidence type="ECO:0000313" key="2">
    <source>
        <dbReference type="EMBL" id="KHJ79899.1"/>
    </source>
</evidence>
<name>A0A0B1S4M9_OESDE</name>
<dbReference type="AlphaFoldDB" id="A0A0B1S4M9"/>
<sequence>SRDAPGLKECPILSGSQRTVGFRRSSQQVVEITHLPGRNVISLLIAEHTLVEGEEENGAVAAKVCSTTDPFKDEDRTEFIDFHNNLRKKIAKGDAPNFTGRLPSAKNMYALNYDCNMEKELQARLKSCDIPNFTYTNGYGQNIINKKKFENIGEVKTRVLIALELWSNPILYYGIKNGDEVLKYDDARLNTFANMIYAKALRFACGYVACEGDVDDVYISCVYNLV</sequence>
<dbReference type="EMBL" id="KN602716">
    <property type="protein sequence ID" value="KHJ79899.1"/>
    <property type="molecule type" value="Genomic_DNA"/>
</dbReference>
<dbReference type="SMART" id="SM00198">
    <property type="entry name" value="SCP"/>
    <property type="match status" value="1"/>
</dbReference>
<feature type="domain" description="SCP" evidence="1">
    <location>
        <begin position="74"/>
        <end position="224"/>
    </location>
</feature>
<keyword evidence="3" id="KW-1185">Reference proteome</keyword>
<dbReference type="CDD" id="cd05380">
    <property type="entry name" value="CAP_euk"/>
    <property type="match status" value="1"/>
</dbReference>
<proteinExistence type="predicted"/>
<dbReference type="Pfam" id="PF00188">
    <property type="entry name" value="CAP"/>
    <property type="match status" value="1"/>
</dbReference>
<dbReference type="InterPro" id="IPR035940">
    <property type="entry name" value="CAP_sf"/>
</dbReference>
<dbReference type="Proteomes" id="UP000053660">
    <property type="component" value="Unassembled WGS sequence"/>
</dbReference>
<dbReference type="InterPro" id="IPR014044">
    <property type="entry name" value="CAP_dom"/>
</dbReference>
<reference evidence="2 3" key="1">
    <citation type="submission" date="2014-03" db="EMBL/GenBank/DDBJ databases">
        <title>Draft genome of the hookworm Oesophagostomum dentatum.</title>
        <authorList>
            <person name="Mitreva M."/>
        </authorList>
    </citation>
    <scope>NUCLEOTIDE SEQUENCE [LARGE SCALE GENOMIC DNA]</scope>
    <source>
        <strain evidence="2 3">OD-Hann</strain>
    </source>
</reference>
<organism evidence="2 3">
    <name type="scientific">Oesophagostomum dentatum</name>
    <name type="common">Nodular worm</name>
    <dbReference type="NCBI Taxonomy" id="61180"/>
    <lineage>
        <taxon>Eukaryota</taxon>
        <taxon>Metazoa</taxon>
        <taxon>Ecdysozoa</taxon>
        <taxon>Nematoda</taxon>
        <taxon>Chromadorea</taxon>
        <taxon>Rhabditida</taxon>
        <taxon>Rhabditina</taxon>
        <taxon>Rhabditomorpha</taxon>
        <taxon>Strongyloidea</taxon>
        <taxon>Strongylidae</taxon>
        <taxon>Oesophagostomum</taxon>
    </lineage>
</organism>